<protein>
    <submittedName>
        <fullName evidence="2">Uncharacterized protein</fullName>
    </submittedName>
</protein>
<dbReference type="KEGG" id="llu:AKJ09_01769"/>
<feature type="region of interest" description="Disordered" evidence="1">
    <location>
        <begin position="110"/>
        <end position="150"/>
    </location>
</feature>
<evidence type="ECO:0000256" key="1">
    <source>
        <dbReference type="SAM" id="MobiDB-lite"/>
    </source>
</evidence>
<dbReference type="Proteomes" id="UP000064967">
    <property type="component" value="Chromosome"/>
</dbReference>
<feature type="region of interest" description="Disordered" evidence="1">
    <location>
        <begin position="1"/>
        <end position="27"/>
    </location>
</feature>
<dbReference type="STRING" id="1391654.AKJ09_01769"/>
<reference evidence="2 3" key="1">
    <citation type="submission" date="2015-08" db="EMBL/GenBank/DDBJ databases">
        <authorList>
            <person name="Babu N.S."/>
            <person name="Beckwith C.J."/>
            <person name="Beseler K.G."/>
            <person name="Brison A."/>
            <person name="Carone J.V."/>
            <person name="Caskin T.P."/>
            <person name="Diamond M."/>
            <person name="Durham M.E."/>
            <person name="Foxe J.M."/>
            <person name="Go M."/>
            <person name="Henderson B.A."/>
            <person name="Jones I.B."/>
            <person name="McGettigan J.A."/>
            <person name="Micheletti S.J."/>
            <person name="Nasrallah M.E."/>
            <person name="Ortiz D."/>
            <person name="Piller C.R."/>
            <person name="Privatt S.R."/>
            <person name="Schneider S.L."/>
            <person name="Sharp S."/>
            <person name="Smith T.C."/>
            <person name="Stanton J.D."/>
            <person name="Ullery H.E."/>
            <person name="Wilson R.J."/>
            <person name="Serrano M.G."/>
            <person name="Buck G."/>
            <person name="Lee V."/>
            <person name="Wang Y."/>
            <person name="Carvalho R."/>
            <person name="Voegtly L."/>
            <person name="Shi R."/>
            <person name="Duckworth R."/>
            <person name="Johnson A."/>
            <person name="Loviza R."/>
            <person name="Walstead R."/>
            <person name="Shah Z."/>
            <person name="Kiflezghi M."/>
            <person name="Wade K."/>
            <person name="Ball S.L."/>
            <person name="Bradley K.W."/>
            <person name="Asai D.J."/>
            <person name="Bowman C.A."/>
            <person name="Russell D.A."/>
            <person name="Pope W.H."/>
            <person name="Jacobs-Sera D."/>
            <person name="Hendrix R.W."/>
            <person name="Hatfull G.F."/>
        </authorList>
    </citation>
    <scope>NUCLEOTIDE SEQUENCE [LARGE SCALE GENOMIC DNA]</scope>
    <source>
        <strain evidence="2 3">DSM 27648</strain>
    </source>
</reference>
<dbReference type="EMBL" id="CP012333">
    <property type="protein sequence ID" value="AKU95105.1"/>
    <property type="molecule type" value="Genomic_DNA"/>
</dbReference>
<dbReference type="AlphaFoldDB" id="A0A0K1PNI7"/>
<proteinExistence type="predicted"/>
<accession>A0A0K1PNI7</accession>
<dbReference type="RefSeq" id="WP_146646602.1">
    <property type="nucleotide sequence ID" value="NZ_CP012333.1"/>
</dbReference>
<name>A0A0K1PNI7_9BACT</name>
<evidence type="ECO:0000313" key="3">
    <source>
        <dbReference type="Proteomes" id="UP000064967"/>
    </source>
</evidence>
<gene>
    <name evidence="2" type="ORF">AKJ09_01769</name>
</gene>
<feature type="compositionally biased region" description="Low complexity" evidence="1">
    <location>
        <begin position="1"/>
        <end position="15"/>
    </location>
</feature>
<evidence type="ECO:0000313" key="2">
    <source>
        <dbReference type="EMBL" id="AKU95105.1"/>
    </source>
</evidence>
<organism evidence="2 3">
    <name type="scientific">Labilithrix luteola</name>
    <dbReference type="NCBI Taxonomy" id="1391654"/>
    <lineage>
        <taxon>Bacteria</taxon>
        <taxon>Pseudomonadati</taxon>
        <taxon>Myxococcota</taxon>
        <taxon>Polyangia</taxon>
        <taxon>Polyangiales</taxon>
        <taxon>Labilitrichaceae</taxon>
        <taxon>Labilithrix</taxon>
    </lineage>
</organism>
<keyword evidence="3" id="KW-1185">Reference proteome</keyword>
<sequence>MWTAHAAAEPQSSAAEPEEGGLHVTSMDGCPTAAAMLREIERFRLRRADDVRLRIVLSREGEDLVATIYRDGHALGERRFEAPPRDCGEQQRLAGLALAIMLERLGAASGSADSPAEPVAPPMAIAPEVTPPRLPAIPREKPGSSRPGSASAWARTAAAYGASSVALMPTVGFGGGLSLGASTDRWAVELGAEGHRGLAYSLGLGMVDSSLLAISVKGCASVVSVARFRLGGCLGGLLGRWQVRGRGYGKDVETVQPWVAASVGLRGSFAITASISLRVDADAVVPATRQSMEVRDGASTLRASSAVAGVRMTAGPELRF</sequence>